<evidence type="ECO:0000256" key="3">
    <source>
        <dbReference type="ARBA" id="ARBA00022801"/>
    </source>
</evidence>
<reference evidence="11 12" key="1">
    <citation type="journal article" date="2014" name="Nat. Commun.">
        <title>Molecular traces of alternative social organization in a termite genome.</title>
        <authorList>
            <person name="Terrapon N."/>
            <person name="Li C."/>
            <person name="Robertson H.M."/>
            <person name="Ji L."/>
            <person name="Meng X."/>
            <person name="Booth W."/>
            <person name="Chen Z."/>
            <person name="Childers C.P."/>
            <person name="Glastad K.M."/>
            <person name="Gokhale K."/>
            <person name="Gowin J."/>
            <person name="Gronenberg W."/>
            <person name="Hermansen R.A."/>
            <person name="Hu H."/>
            <person name="Hunt B.G."/>
            <person name="Huylmans A.K."/>
            <person name="Khalil S.M."/>
            <person name="Mitchell R.D."/>
            <person name="Munoz-Torres M.C."/>
            <person name="Mustard J.A."/>
            <person name="Pan H."/>
            <person name="Reese J.T."/>
            <person name="Scharf M.E."/>
            <person name="Sun F."/>
            <person name="Vogel H."/>
            <person name="Xiao J."/>
            <person name="Yang W."/>
            <person name="Yang Z."/>
            <person name="Yang Z."/>
            <person name="Zhou J."/>
            <person name="Zhu J."/>
            <person name="Brent C.S."/>
            <person name="Elsik C.G."/>
            <person name="Goodisman M.A."/>
            <person name="Liberles D.A."/>
            <person name="Roe R.M."/>
            <person name="Vargo E.L."/>
            <person name="Vilcinskas A."/>
            <person name="Wang J."/>
            <person name="Bornberg-Bauer E."/>
            <person name="Korb J."/>
            <person name="Zhang G."/>
            <person name="Liebig J."/>
        </authorList>
    </citation>
    <scope>NUCLEOTIDE SEQUENCE [LARGE SCALE GENOMIC DNA]</scope>
    <source>
        <tissue evidence="11">Whole organism</tissue>
    </source>
</reference>
<evidence type="ECO:0000256" key="6">
    <source>
        <dbReference type="ARBA" id="ARBA00023180"/>
    </source>
</evidence>
<keyword evidence="2 9" id="KW-0732">Signal</keyword>
<accession>A0A067R2Y8</accession>
<dbReference type="STRING" id="136037.A0A067R2Y8"/>
<dbReference type="SUPFAM" id="SSF53474">
    <property type="entry name" value="alpha/beta-Hydrolases"/>
    <property type="match status" value="1"/>
</dbReference>
<dbReference type="InterPro" id="IPR029058">
    <property type="entry name" value="AB_hydrolase_fold"/>
</dbReference>
<evidence type="ECO:0000256" key="4">
    <source>
        <dbReference type="ARBA" id="ARBA00022963"/>
    </source>
</evidence>
<dbReference type="InParanoid" id="A0A067R2Y8"/>
<name>A0A067R2Y8_ZOONE</name>
<dbReference type="FunFam" id="3.40.50.1820:FF:000021">
    <property type="entry name" value="Lipase"/>
    <property type="match status" value="1"/>
</dbReference>
<evidence type="ECO:0000259" key="10">
    <source>
        <dbReference type="Pfam" id="PF04083"/>
    </source>
</evidence>
<dbReference type="eggNOG" id="KOG2624">
    <property type="taxonomic scope" value="Eukaryota"/>
</dbReference>
<keyword evidence="3 7" id="KW-0378">Hydrolase</keyword>
<dbReference type="Proteomes" id="UP000027135">
    <property type="component" value="Unassembled WGS sequence"/>
</dbReference>
<dbReference type="OMA" id="WRMYNEI"/>
<dbReference type="PIRSF" id="PIRSF000862">
    <property type="entry name" value="Steryl_ester_lip"/>
    <property type="match status" value="1"/>
</dbReference>
<protein>
    <recommendedName>
        <fullName evidence="7">Lipase</fullName>
    </recommendedName>
</protein>
<evidence type="ECO:0000256" key="9">
    <source>
        <dbReference type="SAM" id="SignalP"/>
    </source>
</evidence>
<dbReference type="GO" id="GO:0016042">
    <property type="term" value="P:lipid catabolic process"/>
    <property type="evidence" value="ECO:0007669"/>
    <property type="project" value="UniProtKB-KW"/>
</dbReference>
<feature type="active site" description="Charge relay system" evidence="8">
    <location>
        <position position="380"/>
    </location>
</feature>
<dbReference type="Gene3D" id="3.40.50.1820">
    <property type="entry name" value="alpha/beta hydrolase"/>
    <property type="match status" value="1"/>
</dbReference>
<feature type="active site" description="Charge relay system" evidence="8">
    <location>
        <position position="349"/>
    </location>
</feature>
<dbReference type="InterPro" id="IPR025483">
    <property type="entry name" value="Lipase_euk"/>
</dbReference>
<dbReference type="AlphaFoldDB" id="A0A067R2Y8"/>
<evidence type="ECO:0000256" key="1">
    <source>
        <dbReference type="ARBA" id="ARBA00010701"/>
    </source>
</evidence>
<feature type="chain" id="PRO_5001648318" description="Lipase" evidence="9">
    <location>
        <begin position="18"/>
        <end position="409"/>
    </location>
</feature>
<feature type="domain" description="Partial AB-hydrolase lipase" evidence="10">
    <location>
        <begin position="35"/>
        <end position="93"/>
    </location>
</feature>
<keyword evidence="5" id="KW-0443">Lipid metabolism</keyword>
<keyword evidence="12" id="KW-1185">Reference proteome</keyword>
<evidence type="ECO:0000313" key="11">
    <source>
        <dbReference type="EMBL" id="KDR16427.1"/>
    </source>
</evidence>
<keyword evidence="6" id="KW-0325">Glycoprotein</keyword>
<gene>
    <name evidence="11" type="ORF">L798_09334</name>
</gene>
<dbReference type="InterPro" id="IPR006693">
    <property type="entry name" value="AB_hydrolase_lipase"/>
</dbReference>
<evidence type="ECO:0000313" key="12">
    <source>
        <dbReference type="Proteomes" id="UP000027135"/>
    </source>
</evidence>
<dbReference type="PANTHER" id="PTHR11005">
    <property type="entry name" value="LYSOSOMAL ACID LIPASE-RELATED"/>
    <property type="match status" value="1"/>
</dbReference>
<comment type="similarity">
    <text evidence="1 7">Belongs to the AB hydrolase superfamily. Lipase family.</text>
</comment>
<evidence type="ECO:0000256" key="8">
    <source>
        <dbReference type="PIRSR" id="PIRSR000862-1"/>
    </source>
</evidence>
<dbReference type="EMBL" id="KK852794">
    <property type="protein sequence ID" value="KDR16427.1"/>
    <property type="molecule type" value="Genomic_DNA"/>
</dbReference>
<sequence length="409" mass="46680">MKRIAFTILTFLGTVSMKEHKVVSSYNTDVDLTTPQLIRKYGYPSESHTVETSDGYLLTLHRIPHGRTSEYNSSRIPVFIQHGLLSTSATWVFTGPNKSLPYILADIGYDVWLGNARGNTYSRGHVSLNIDDPKFWDFSFHEMGVHDLPAEIDWILNVTGHKKLFYIGHSMGTTMFYVMASMRPEYNDKVQFMVSLAPVAFVGHVKSPIRILVPFLKDFEFISYYLGKGEFLPHNKIIQWLARYGCELMTTEQKICEDSMFVIAGFDKEQFNMTLLPEILGHAPAGTSTKTVVHYAEEIKSGKFQQFDNICSSGRNVIKGNYCDRVGSGQEYNLTKITVPIDLHYADNDWLASPVDVKQLARKLKSKVELTRVPFSKFNHIDFVWAKDAYKLVYENVINALKKHESRLT</sequence>
<feature type="signal peptide" evidence="9">
    <location>
        <begin position="1"/>
        <end position="17"/>
    </location>
</feature>
<keyword evidence="4 7" id="KW-0442">Lipid degradation</keyword>
<dbReference type="Pfam" id="PF04083">
    <property type="entry name" value="Abhydro_lipase"/>
    <property type="match status" value="1"/>
</dbReference>
<feature type="active site" description="Nucleophile" evidence="8">
    <location>
        <position position="170"/>
    </location>
</feature>
<evidence type="ECO:0000256" key="5">
    <source>
        <dbReference type="ARBA" id="ARBA00023098"/>
    </source>
</evidence>
<evidence type="ECO:0000256" key="2">
    <source>
        <dbReference type="ARBA" id="ARBA00022729"/>
    </source>
</evidence>
<organism evidence="11 12">
    <name type="scientific">Zootermopsis nevadensis</name>
    <name type="common">Dampwood termite</name>
    <dbReference type="NCBI Taxonomy" id="136037"/>
    <lineage>
        <taxon>Eukaryota</taxon>
        <taxon>Metazoa</taxon>
        <taxon>Ecdysozoa</taxon>
        <taxon>Arthropoda</taxon>
        <taxon>Hexapoda</taxon>
        <taxon>Insecta</taxon>
        <taxon>Pterygota</taxon>
        <taxon>Neoptera</taxon>
        <taxon>Polyneoptera</taxon>
        <taxon>Dictyoptera</taxon>
        <taxon>Blattodea</taxon>
        <taxon>Blattoidea</taxon>
        <taxon>Termitoidae</taxon>
        <taxon>Termopsidae</taxon>
        <taxon>Zootermopsis</taxon>
    </lineage>
</organism>
<evidence type="ECO:0000256" key="7">
    <source>
        <dbReference type="PIRNR" id="PIRNR000862"/>
    </source>
</evidence>
<proteinExistence type="inferred from homology"/>
<dbReference type="GO" id="GO:0016788">
    <property type="term" value="F:hydrolase activity, acting on ester bonds"/>
    <property type="evidence" value="ECO:0007669"/>
    <property type="project" value="InterPro"/>
</dbReference>